<proteinExistence type="predicted"/>
<dbReference type="AlphaFoldDB" id="A0A7C0WSI1"/>
<protein>
    <submittedName>
        <fullName evidence="3">Uncharacterized protein</fullName>
    </submittedName>
</protein>
<feature type="region of interest" description="Disordered" evidence="1">
    <location>
        <begin position="137"/>
        <end position="181"/>
    </location>
</feature>
<reference evidence="3" key="1">
    <citation type="journal article" date="2020" name="mSystems">
        <title>Genome- and Community-Level Interaction Insights into Carbon Utilization and Element Cycling Functions of Hydrothermarchaeota in Hydrothermal Sediment.</title>
        <authorList>
            <person name="Zhou Z."/>
            <person name="Liu Y."/>
            <person name="Xu W."/>
            <person name="Pan J."/>
            <person name="Luo Z.H."/>
            <person name="Li M."/>
        </authorList>
    </citation>
    <scope>NUCLEOTIDE SEQUENCE [LARGE SCALE GENOMIC DNA]</scope>
    <source>
        <strain evidence="3">HyVt-19</strain>
    </source>
</reference>
<comment type="caution">
    <text evidence="3">The sequence shown here is derived from an EMBL/GenBank/DDBJ whole genome shotgun (WGS) entry which is preliminary data.</text>
</comment>
<feature type="transmembrane region" description="Helical" evidence="2">
    <location>
        <begin position="9"/>
        <end position="37"/>
    </location>
</feature>
<organism evidence="3">
    <name type="scientific">Thermodesulforhabdus norvegica</name>
    <dbReference type="NCBI Taxonomy" id="39841"/>
    <lineage>
        <taxon>Bacteria</taxon>
        <taxon>Pseudomonadati</taxon>
        <taxon>Thermodesulfobacteriota</taxon>
        <taxon>Syntrophobacteria</taxon>
        <taxon>Syntrophobacterales</taxon>
        <taxon>Thermodesulforhabdaceae</taxon>
        <taxon>Thermodesulforhabdus</taxon>
    </lineage>
</organism>
<keyword evidence="2" id="KW-1133">Transmembrane helix</keyword>
<feature type="compositionally biased region" description="Polar residues" evidence="1">
    <location>
        <begin position="159"/>
        <end position="170"/>
    </location>
</feature>
<evidence type="ECO:0000256" key="1">
    <source>
        <dbReference type="SAM" id="MobiDB-lite"/>
    </source>
</evidence>
<name>A0A7C0WSI1_9BACT</name>
<evidence type="ECO:0000256" key="2">
    <source>
        <dbReference type="SAM" id="Phobius"/>
    </source>
</evidence>
<sequence length="181" mass="20134">MEPIINPWFIYLLGIIPPVSFTLQTWFCIAAAGRLIYEVWYSTTRVGYDKDTARAIEVSWKRLVRILNVVIIIGLLSFMIPNRGTLIGMYVAGSITTNNISSCIKAGKPVKDEIKRDVMDIIDAIGNAMNKDDNEQLYDGTIKDSDVTNKGPRRKPSLPSDQVTGMTGKNQCGVPRAHSSR</sequence>
<accession>A0A7C0WSI1</accession>
<dbReference type="EMBL" id="DQZW01000242">
    <property type="protein sequence ID" value="HDL90264.1"/>
    <property type="molecule type" value="Genomic_DNA"/>
</dbReference>
<keyword evidence="2" id="KW-0472">Membrane</keyword>
<dbReference type="Proteomes" id="UP000886355">
    <property type="component" value="Unassembled WGS sequence"/>
</dbReference>
<gene>
    <name evidence="3" type="ORF">ENG14_05115</name>
</gene>
<keyword evidence="2" id="KW-0812">Transmembrane</keyword>
<feature type="transmembrane region" description="Helical" evidence="2">
    <location>
        <begin position="63"/>
        <end position="80"/>
    </location>
</feature>
<evidence type="ECO:0000313" key="3">
    <source>
        <dbReference type="EMBL" id="HDL90264.1"/>
    </source>
</evidence>